<dbReference type="Gene3D" id="1.10.443.10">
    <property type="entry name" value="Intergrase catalytic core"/>
    <property type="match status" value="1"/>
</dbReference>
<evidence type="ECO:0000313" key="5">
    <source>
        <dbReference type="Proteomes" id="UP000649617"/>
    </source>
</evidence>
<evidence type="ECO:0000256" key="1">
    <source>
        <dbReference type="ARBA" id="ARBA00023125"/>
    </source>
</evidence>
<dbReference type="InterPro" id="IPR013762">
    <property type="entry name" value="Integrase-like_cat_sf"/>
</dbReference>
<dbReference type="InterPro" id="IPR011010">
    <property type="entry name" value="DNA_brk_join_enz"/>
</dbReference>
<dbReference type="Gene3D" id="1.10.150.130">
    <property type="match status" value="1"/>
</dbReference>
<comment type="caution">
    <text evidence="4">The sequence shown here is derived from an EMBL/GenBank/DDBJ whole genome shotgun (WGS) entry which is preliminary data.</text>
</comment>
<feature type="region of interest" description="Disordered" evidence="3">
    <location>
        <begin position="973"/>
        <end position="1041"/>
    </location>
</feature>
<dbReference type="SUPFAM" id="SSF47823">
    <property type="entry name" value="lambda integrase-like, N-terminal domain"/>
    <property type="match status" value="1"/>
</dbReference>
<keyword evidence="2" id="KW-0233">DNA recombination</keyword>
<evidence type="ECO:0000256" key="2">
    <source>
        <dbReference type="ARBA" id="ARBA00023172"/>
    </source>
</evidence>
<protein>
    <submittedName>
        <fullName evidence="4">Uncharacterized protein</fullName>
    </submittedName>
</protein>
<keyword evidence="5" id="KW-1185">Reference proteome</keyword>
<evidence type="ECO:0000256" key="3">
    <source>
        <dbReference type="SAM" id="MobiDB-lite"/>
    </source>
</evidence>
<dbReference type="EMBL" id="CAJNIZ010010255">
    <property type="protein sequence ID" value="CAE7297361.1"/>
    <property type="molecule type" value="Genomic_DNA"/>
</dbReference>
<name>A0A812N1J3_SYMPI</name>
<dbReference type="GO" id="GO:0006310">
    <property type="term" value="P:DNA recombination"/>
    <property type="evidence" value="ECO:0007669"/>
    <property type="project" value="UniProtKB-KW"/>
</dbReference>
<keyword evidence="1" id="KW-0238">DNA-binding</keyword>
<dbReference type="Proteomes" id="UP000649617">
    <property type="component" value="Unassembled WGS sequence"/>
</dbReference>
<proteinExistence type="predicted"/>
<dbReference type="SUPFAM" id="SSF56349">
    <property type="entry name" value="DNA breaking-rejoining enzymes"/>
    <property type="match status" value="1"/>
</dbReference>
<feature type="compositionally biased region" description="Basic and acidic residues" evidence="3">
    <location>
        <begin position="236"/>
        <end position="247"/>
    </location>
</feature>
<dbReference type="PANTHER" id="PTHR34605">
    <property type="entry name" value="PHAGE_INTEGRASE DOMAIN-CONTAINING PROTEIN"/>
    <property type="match status" value="1"/>
</dbReference>
<gene>
    <name evidence="4" type="ORF">SPIL2461_LOCUS6701</name>
</gene>
<feature type="non-terminal residue" evidence="4">
    <location>
        <position position="2417"/>
    </location>
</feature>
<dbReference type="GO" id="GO:0015074">
    <property type="term" value="P:DNA integration"/>
    <property type="evidence" value="ECO:0007669"/>
    <property type="project" value="InterPro"/>
</dbReference>
<feature type="region of interest" description="Disordered" evidence="3">
    <location>
        <begin position="224"/>
        <end position="252"/>
    </location>
</feature>
<dbReference type="GO" id="GO:0003677">
    <property type="term" value="F:DNA binding"/>
    <property type="evidence" value="ECO:0007669"/>
    <property type="project" value="UniProtKB-KW"/>
</dbReference>
<organism evidence="4 5">
    <name type="scientific">Symbiodinium pilosum</name>
    <name type="common">Dinoflagellate</name>
    <dbReference type="NCBI Taxonomy" id="2952"/>
    <lineage>
        <taxon>Eukaryota</taxon>
        <taxon>Sar</taxon>
        <taxon>Alveolata</taxon>
        <taxon>Dinophyceae</taxon>
        <taxon>Suessiales</taxon>
        <taxon>Symbiodiniaceae</taxon>
        <taxon>Symbiodinium</taxon>
    </lineage>
</organism>
<dbReference type="PANTHER" id="PTHR34605:SF3">
    <property type="entry name" value="P CELL-TYPE AGGLUTINATION PROTEIN MAP4-LIKE-RELATED"/>
    <property type="match status" value="1"/>
</dbReference>
<sequence length="2417" mass="268094">TGLANALLSAQVGASTKLRSAGFKQKVTHRLAIGLAGPYWGTQDKYALTVADFTPHTDAELDAFAQELRSNKPGNDQRPQPPTKIEDFEARARRQNEVWSLVCGAEWKPVRTHALDLLLEWHQAEPHKWPLTVVAEIWEELHWRFFEELKEILRQLKREANRETMSLPDIKFYALLPNASGQAWLELPRTFDIKNPNGWFMTEVLPRIERRQARMLWRLTWEGSRASKPQGQAHAGGDRPDHGDRPSLKNLWGPKLTTAEVNTAKERAPLDKDGVLLCWGNLTHMGCANQACQRSHAALQGKFEALDPCAQMQLLRRGGIKRVKAETKETTAAKIKSLTCRTSKEKIKGPDVAWLVNGDGGTKVVEDASGWKRASDDLYAWAAARLARNANLTFEEVLDEMATYGLGDLAAEATAILEGALGQRAGSSGNLQVHETVWTPGRPGKGCVVIDGLRWTMWDYREEIHMTDELASLLRQPDEGIEKRQCVTKAIAAGVLWRSWARQPSLEEVDLKAQAIRLEQVRQALDAVAVMGTAQMRVAPIEAEIRVYAHDIAHVNHDKDFRPHAVFPVEDLEECRLVVIRADYRGEVVIEMVTGTMWQEGGWLLWTFIWKGHMVLLEPPGDLDVETFLFIGKDKSRYTLLPLVSPQPQGRGGRNHDGGPEGHKLGSRGHCWLHSCRCLFARKNLPARGLFLCFQEVFAGSGAMTRGWQQAGFKCMEPVEVFDDPHLRQGYRQAFDLTIPDAQKRLLYAARGGPANVWWIAAPCTSFCDWSLQNNGTRSFEHVQGGTGGLPLKPVEEVGNALGGAAAELFLSVLETGGFPLAESTAKSARYPKMRDLPKWQAVLARPDVDSVEFPMCAFGLGPPGEDHVFYHHKTRPLDVRRPAYAEDFVRTIVEVLSTVLAPSGPKEVDGQGASGFAPQCGFEHKVVSTNQGVPSSIPLRDNNYQHGNWHEAVQDTYGGYNSQQCSNSQQRGIACRGQGTDDNGKQGGYANGDYQHNNQRGDVQGGYANGDYQHDNQRGDVQGGYAYGDYQHDNQHGDVQVQGTYSGHNSQQRSINSVSDGGGFQHGNVRNTQGGGDSHGCGFHHGNGRNTQGIGDSQIEGDGRVSGGGRQQAECERFCQFQQGPVQMECGRRHVIIAREVAVADMEHRLRHVIIELGDDDYYLNFLEHQATCAWALPGEGTRAGSSEGMYEAPTERAKQAAVDYVAAAGSVRAAAESLWAAREQEGLNNLKGVEDEYLEGKASSQCQAQCDQLYKQIWKDARKHRVLVVDASHEFLGGVISSPFEAVDKMMPDRSIAPDKRIAHDQRGVNVMTDKELHPPAVQPKHAKVARMILWNKRNAPGLEVVMSKKEGDECEEAIKEGKELTVIYLEFLRAHSPAAPRRDMSWAFDSKILADDNVLVEPYVGLRPWVAAEIYERGVRMMLGDEAVNAEKDLAEGLFRTYQCVWGLDMDTITEEIHLPERRILKGANLLADSQFDYGNKDITVRAIQKFRGITTGWTAIVNGLRNELKAADRFLCMERDGSARARPKVDNEEDAEEVERAWQDLWELFEATRWLCARPETWPSTFGGGMRELLPVRERLALPGEWQNGAVFVSSDATKTMIAAIDWTNGLVMRMKAGQAAKWVQQCGDDSEVAIQIAEMLSFLAFACKVGDQWRGKVVLYGGDNQVVRAWIETRKSGTAIGRLLARTLNMVEMRFRCTILPAWWRTYHNAHADLLTRCTDQEFAELVARRKWHVVDVVPELAQAVKDSEQFGPCLLAWGDGDRCEMMRLKERRLRRQVPAWGRPSWDKLDFVELCGQERRVCDFVVAAEAAGCKARRAAWKGPVGSNEIVMASFPPDQHGKVAAVATNTVLNGEARLVVFEGPRCVLWEATATSFTQAGWNVHVGEFVTTEFGSFDTDHVYRGTLAPPTGAKLDASKNVSELLWKYPIKLVVDPGIPRAPLLPIIKGHFWLHDGRKNLASTSGPLLWPLKVEGKPEVEVSFVHESFESLKESGVSDGEILVEGGKGTGGETAMALVLTAGYVAASGDRGVAGGRRNGEAGSDSEDEDGDGRAGGRKAKRGGERTTVDEALGNAAMTDQVAPRQPFSGGIGVLVEEWIEENLCGYLADSTTKQYAGVYGKWRAWAKRQGWHTEFLDKAFPAEDNEEKLLGFLGYLGWLGSSAATLKQAVFAIKDGHKRFGKGDPTERMWRLWMLLSALEKRSPKKARRLGVTPEMLKWIKGFLHDDRSDGGAGLDCAMLYAALTTAWFFMLRAKEYCNSGGVDFMITRGCDIKFVLDAEGKNVIGVTLQFRKTKTDQEAFGSCKTMYLSGVEDLCVVSALYTNNGQVLKREQVQNVLQKAAKACGLPSEHFMSHSLRIGGASALFQSTGEIELVKRTGRWSSSAVQRYLHDGEIALKETASKMAKVEQRVHYT</sequence>
<dbReference type="OrthoDB" id="123621at2759"/>
<feature type="region of interest" description="Disordered" evidence="3">
    <location>
        <begin position="2033"/>
        <end position="2071"/>
    </location>
</feature>
<dbReference type="InterPro" id="IPR010998">
    <property type="entry name" value="Integrase_recombinase_N"/>
</dbReference>
<dbReference type="InterPro" id="IPR052925">
    <property type="entry name" value="Phage_Integrase-like_Recomb"/>
</dbReference>
<accession>A0A812N1J3</accession>
<reference evidence="4" key="1">
    <citation type="submission" date="2021-02" db="EMBL/GenBank/DDBJ databases">
        <authorList>
            <person name="Dougan E. K."/>
            <person name="Rhodes N."/>
            <person name="Thang M."/>
            <person name="Chan C."/>
        </authorList>
    </citation>
    <scope>NUCLEOTIDE SEQUENCE</scope>
</reference>
<evidence type="ECO:0000313" key="4">
    <source>
        <dbReference type="EMBL" id="CAE7297361.1"/>
    </source>
</evidence>